<dbReference type="EMBL" id="CP011371">
    <property type="protein sequence ID" value="AKJ27559.1"/>
    <property type="molecule type" value="Genomic_DNA"/>
</dbReference>
<dbReference type="Pfam" id="PF08818">
    <property type="entry name" value="DUF1801"/>
    <property type="match status" value="1"/>
</dbReference>
<dbReference type="SUPFAM" id="SSF159888">
    <property type="entry name" value="YdhG-like"/>
    <property type="match status" value="1"/>
</dbReference>
<evidence type="ECO:0000313" key="3">
    <source>
        <dbReference type="Proteomes" id="UP000035352"/>
    </source>
</evidence>
<feature type="domain" description="YdhG-like" evidence="1">
    <location>
        <begin position="21"/>
        <end position="127"/>
    </location>
</feature>
<dbReference type="Proteomes" id="UP000035352">
    <property type="component" value="Chromosome"/>
</dbReference>
<name>A0A0G3BDR3_9BURK</name>
<evidence type="ECO:0000313" key="2">
    <source>
        <dbReference type="EMBL" id="AKJ27559.1"/>
    </source>
</evidence>
<dbReference type="RefSeq" id="WP_047193613.1">
    <property type="nucleotide sequence ID" value="NZ_CP011371.1"/>
</dbReference>
<reference evidence="2 3" key="1">
    <citation type="submission" date="2015-05" db="EMBL/GenBank/DDBJ databases">
        <authorList>
            <person name="Tang B."/>
            <person name="Yu Y."/>
        </authorList>
    </citation>
    <scope>NUCLEOTIDE SEQUENCE [LARGE SCALE GENOMIC DNA]</scope>
    <source>
        <strain evidence="2 3">DSM 7029</strain>
    </source>
</reference>
<accession>A0A0G3BDR3</accession>
<proteinExistence type="predicted"/>
<organism evidence="2 3">
    <name type="scientific">Caldimonas brevitalea</name>
    <dbReference type="NCBI Taxonomy" id="413882"/>
    <lineage>
        <taxon>Bacteria</taxon>
        <taxon>Pseudomonadati</taxon>
        <taxon>Pseudomonadota</taxon>
        <taxon>Betaproteobacteria</taxon>
        <taxon>Burkholderiales</taxon>
        <taxon>Sphaerotilaceae</taxon>
        <taxon>Caldimonas</taxon>
    </lineage>
</organism>
<keyword evidence="3" id="KW-1185">Reference proteome</keyword>
<dbReference type="PATRIC" id="fig|413882.6.peg.921"/>
<dbReference type="AlphaFoldDB" id="A0A0G3BDR3"/>
<dbReference type="InterPro" id="IPR014922">
    <property type="entry name" value="YdhG-like"/>
</dbReference>
<evidence type="ECO:0000259" key="1">
    <source>
        <dbReference type="Pfam" id="PF08818"/>
    </source>
</evidence>
<dbReference type="KEGG" id="pbh:AAW51_0868"/>
<protein>
    <recommendedName>
        <fullName evidence="1">YdhG-like domain-containing protein</fullName>
    </recommendedName>
</protein>
<gene>
    <name evidence="2" type="ORF">AAW51_0868</name>
</gene>
<dbReference type="OrthoDB" id="328972at2"/>
<sequence length="148" mass="16763">MTPFTSKDVAAKFDTYPLQVRRKMLALRELVFRTARQTPGVGEIQETLKWGEPAYVTPNKAGSTVRMDWKAKAPGRYAMYFHCQTDLVETFRRLFPADFRFEGNRALVFDLEQELKSDALAFCIAASLTYHLQKRQAAPGGQGSVRPA</sequence>